<evidence type="ECO:0000313" key="1">
    <source>
        <dbReference type="EMBL" id="KAI2645590.1"/>
    </source>
</evidence>
<evidence type="ECO:0000313" key="2">
    <source>
        <dbReference type="Proteomes" id="UP000830375"/>
    </source>
</evidence>
<protein>
    <submittedName>
        <fullName evidence="1">Uncharacterized protein</fullName>
    </submittedName>
</protein>
<dbReference type="EMBL" id="JACTAM010002188">
    <property type="protein sequence ID" value="KAI2645590.1"/>
    <property type="molecule type" value="Genomic_DNA"/>
</dbReference>
<keyword evidence="2" id="KW-1185">Reference proteome</keyword>
<proteinExistence type="predicted"/>
<reference evidence="1 2" key="1">
    <citation type="submission" date="2022-01" db="EMBL/GenBank/DDBJ databases">
        <title>A high-quality chromosome-level genome assembly of rohu carp, Labeo rohita.</title>
        <authorList>
            <person name="Arick M.A. II"/>
            <person name="Hsu C.-Y."/>
            <person name="Magbanua Z."/>
            <person name="Pechanova O."/>
            <person name="Grover C."/>
            <person name="Miller E."/>
            <person name="Thrash A."/>
            <person name="Ezzel L."/>
            <person name="Alam S."/>
            <person name="Benzie J."/>
            <person name="Hamilton M."/>
            <person name="Karsi A."/>
            <person name="Lawrence M.L."/>
            <person name="Peterson D.G."/>
        </authorList>
    </citation>
    <scope>NUCLEOTIDE SEQUENCE [LARGE SCALE GENOMIC DNA]</scope>
    <source>
        <strain evidence="2">BAU-BD-2019</strain>
        <tissue evidence="1">Blood</tissue>
    </source>
</reference>
<name>A0ABQ8L4F7_LABRO</name>
<sequence length="261" mass="29596">MSSFNSHISRKHRNCSVNSISDSHRPSASVIPSVSTEQCSADLDPNTDQSVIKGTLCCIAEENLGSHCIDGFTENCSQLSYFCRYKRTLKCANLDSHLALVMTFLKRLPVILGDRVLTPADEVWQLTLQLKDIGRTRTILADLCSENVAYFDVLIQEYLESRKAAFPEVNLKPKHHYLQYCPGLIFKFDPLIRLWIRHQLFQAYLTSGSCPPVLQLKDSSPFNSELYSETVKEAVSQFNCSERETRVSLEIQYEGTVFKKG</sequence>
<organism evidence="1 2">
    <name type="scientific">Labeo rohita</name>
    <name type="common">Indian major carp</name>
    <name type="synonym">Cyprinus rohita</name>
    <dbReference type="NCBI Taxonomy" id="84645"/>
    <lineage>
        <taxon>Eukaryota</taxon>
        <taxon>Metazoa</taxon>
        <taxon>Chordata</taxon>
        <taxon>Craniata</taxon>
        <taxon>Vertebrata</taxon>
        <taxon>Euteleostomi</taxon>
        <taxon>Actinopterygii</taxon>
        <taxon>Neopterygii</taxon>
        <taxon>Teleostei</taxon>
        <taxon>Ostariophysi</taxon>
        <taxon>Cypriniformes</taxon>
        <taxon>Cyprinidae</taxon>
        <taxon>Labeoninae</taxon>
        <taxon>Labeonini</taxon>
        <taxon>Labeo</taxon>
    </lineage>
</organism>
<accession>A0ABQ8L4F7</accession>
<dbReference type="Proteomes" id="UP000830375">
    <property type="component" value="Unassembled WGS sequence"/>
</dbReference>
<comment type="caution">
    <text evidence="1">The sequence shown here is derived from an EMBL/GenBank/DDBJ whole genome shotgun (WGS) entry which is preliminary data.</text>
</comment>
<gene>
    <name evidence="1" type="ORF">H4Q32_024100</name>
</gene>